<protein>
    <submittedName>
        <fullName evidence="2">Uncharacterized protein</fullName>
    </submittedName>
</protein>
<organism evidence="2 3">
    <name type="scientific">Athelia psychrophila</name>
    <dbReference type="NCBI Taxonomy" id="1759441"/>
    <lineage>
        <taxon>Eukaryota</taxon>
        <taxon>Fungi</taxon>
        <taxon>Dikarya</taxon>
        <taxon>Basidiomycota</taxon>
        <taxon>Agaricomycotina</taxon>
        <taxon>Agaricomycetes</taxon>
        <taxon>Agaricomycetidae</taxon>
        <taxon>Atheliales</taxon>
        <taxon>Atheliaceae</taxon>
        <taxon>Athelia</taxon>
    </lineage>
</organism>
<evidence type="ECO:0000313" key="3">
    <source>
        <dbReference type="Proteomes" id="UP000076532"/>
    </source>
</evidence>
<dbReference type="Proteomes" id="UP000076532">
    <property type="component" value="Unassembled WGS sequence"/>
</dbReference>
<dbReference type="AlphaFoldDB" id="A0A166H3R4"/>
<evidence type="ECO:0000256" key="1">
    <source>
        <dbReference type="SAM" id="MobiDB-lite"/>
    </source>
</evidence>
<proteinExistence type="predicted"/>
<sequence length="267" mass="29896">MPGDGVGEKWSFRTTFRCWCGSCVRTPALSIRSFRCPLQPAMQTGPCYPSCRTTSHSAYMRQLPPTVPLSRSSTRVSIVFAAPESASDATPIIRLAFSSRKPPAPREHPWSTLVVHSGVSHRAFPAPAYAAEAGRRRSRLLIRTSYSMRRKRMGLHPRGWGTAPSPFPLLSVCGAGSRVTDRLETAGIDMGGRARTHRRGWTDMHRMLKGIRNSNARSLQTYPMPTTKRKKGCLRRKKSGNEARKDPVNLNEDRWEGHKSKSRPLCR</sequence>
<feature type="compositionally biased region" description="Polar residues" evidence="1">
    <location>
        <begin position="212"/>
        <end position="224"/>
    </location>
</feature>
<name>A0A166H3R4_9AGAM</name>
<evidence type="ECO:0000313" key="2">
    <source>
        <dbReference type="EMBL" id="KZP18448.1"/>
    </source>
</evidence>
<accession>A0A166H3R4</accession>
<dbReference type="EMBL" id="KV417572">
    <property type="protein sequence ID" value="KZP18448.1"/>
    <property type="molecule type" value="Genomic_DNA"/>
</dbReference>
<feature type="compositionally biased region" description="Basic residues" evidence="1">
    <location>
        <begin position="227"/>
        <end position="238"/>
    </location>
</feature>
<keyword evidence="3" id="KW-1185">Reference proteome</keyword>
<feature type="region of interest" description="Disordered" evidence="1">
    <location>
        <begin position="212"/>
        <end position="267"/>
    </location>
</feature>
<reference evidence="2 3" key="1">
    <citation type="journal article" date="2016" name="Mol. Biol. Evol.">
        <title>Comparative Genomics of Early-Diverging Mushroom-Forming Fungi Provides Insights into the Origins of Lignocellulose Decay Capabilities.</title>
        <authorList>
            <person name="Nagy L.G."/>
            <person name="Riley R."/>
            <person name="Tritt A."/>
            <person name="Adam C."/>
            <person name="Daum C."/>
            <person name="Floudas D."/>
            <person name="Sun H."/>
            <person name="Yadav J.S."/>
            <person name="Pangilinan J."/>
            <person name="Larsson K.H."/>
            <person name="Matsuura K."/>
            <person name="Barry K."/>
            <person name="Labutti K."/>
            <person name="Kuo R."/>
            <person name="Ohm R.A."/>
            <person name="Bhattacharya S.S."/>
            <person name="Shirouzu T."/>
            <person name="Yoshinaga Y."/>
            <person name="Martin F.M."/>
            <person name="Grigoriev I.V."/>
            <person name="Hibbett D.S."/>
        </authorList>
    </citation>
    <scope>NUCLEOTIDE SEQUENCE [LARGE SCALE GENOMIC DNA]</scope>
    <source>
        <strain evidence="2 3">CBS 109695</strain>
    </source>
</reference>
<gene>
    <name evidence="2" type="ORF">FIBSPDRAFT_591741</name>
</gene>
<feature type="compositionally biased region" description="Basic and acidic residues" evidence="1">
    <location>
        <begin position="239"/>
        <end position="259"/>
    </location>
</feature>